<dbReference type="Proteomes" id="UP000286746">
    <property type="component" value="Unassembled WGS sequence"/>
</dbReference>
<feature type="region of interest" description="Disordered" evidence="1">
    <location>
        <begin position="154"/>
        <end position="173"/>
    </location>
</feature>
<dbReference type="RefSeq" id="WP_125055918.1">
    <property type="nucleotide sequence ID" value="NZ_BHZD01000001.1"/>
</dbReference>
<dbReference type="SUPFAM" id="SSF47413">
    <property type="entry name" value="lambda repressor-like DNA-binding domains"/>
    <property type="match status" value="1"/>
</dbReference>
<protein>
    <recommendedName>
        <fullName evidence="2">HTH cro/C1-type domain-containing protein</fullName>
    </recommendedName>
</protein>
<feature type="region of interest" description="Disordered" evidence="1">
    <location>
        <begin position="1"/>
        <end position="25"/>
    </location>
</feature>
<organism evidence="3 4">
    <name type="scientific">Streptomyces paromomycinus</name>
    <name type="common">Streptomyces rimosus subsp. paromomycinus</name>
    <dbReference type="NCBI Taxonomy" id="92743"/>
    <lineage>
        <taxon>Bacteria</taxon>
        <taxon>Bacillati</taxon>
        <taxon>Actinomycetota</taxon>
        <taxon>Actinomycetes</taxon>
        <taxon>Kitasatosporales</taxon>
        <taxon>Streptomycetaceae</taxon>
        <taxon>Streptomyces</taxon>
    </lineage>
</organism>
<evidence type="ECO:0000313" key="4">
    <source>
        <dbReference type="Proteomes" id="UP000286746"/>
    </source>
</evidence>
<dbReference type="AlphaFoldDB" id="A0A401W7Q7"/>
<sequence length="384" mass="42057">MASTRSQIGSEKLTGAQGSRRRAGDGGITGHLFKIVRERIPCTQRGLAELLDVDPATVQGWESGRRSLAAVPSAQFLRIRRHLLRHGGEPALLILLDVALEADSVIAHGLAAGTGTADEFRSHPLSGWVCTRTAVHMIAWALTGVVPKAVPAAPATTPCRRGPSPTSPALSAPERRRLFDHLRRYAEIADRAGADGALLRRQALYLCSYDSAPDTCAWLADMRRRRPLRMRDTVWTPAWADVRSLATSLTRYGDMEVLHAFIERGMGNDSGEIANLNYWAYWLGLDRVLRPDDSFMADRAPVWDASALLRSLADRLDPGLGCVDLNIHSVWALIAARPDALAAHPGLVAELRHRVERLLDSGTGSRQSRCELDAVQYGLRLSHP</sequence>
<dbReference type="GO" id="GO:0003677">
    <property type="term" value="F:DNA binding"/>
    <property type="evidence" value="ECO:0007669"/>
    <property type="project" value="InterPro"/>
</dbReference>
<dbReference type="PROSITE" id="PS50943">
    <property type="entry name" value="HTH_CROC1"/>
    <property type="match status" value="1"/>
</dbReference>
<dbReference type="EMBL" id="BHZD01000001">
    <property type="protein sequence ID" value="GCD45301.1"/>
    <property type="molecule type" value="Genomic_DNA"/>
</dbReference>
<evidence type="ECO:0000259" key="2">
    <source>
        <dbReference type="PROSITE" id="PS50943"/>
    </source>
</evidence>
<dbReference type="InterPro" id="IPR001387">
    <property type="entry name" value="Cro/C1-type_HTH"/>
</dbReference>
<comment type="caution">
    <text evidence="3">The sequence shown here is derived from an EMBL/GenBank/DDBJ whole genome shotgun (WGS) entry which is preliminary data.</text>
</comment>
<reference evidence="3 4" key="1">
    <citation type="submission" date="2018-11" db="EMBL/GenBank/DDBJ databases">
        <title>Whole genome sequence of Streptomyces paromomycinus NBRC 15454(T).</title>
        <authorList>
            <person name="Komaki H."/>
            <person name="Tamura T."/>
        </authorList>
    </citation>
    <scope>NUCLEOTIDE SEQUENCE [LARGE SCALE GENOMIC DNA]</scope>
    <source>
        <strain evidence="3 4">NBRC 15454</strain>
    </source>
</reference>
<feature type="domain" description="HTH cro/C1-type" evidence="2">
    <location>
        <begin position="43"/>
        <end position="67"/>
    </location>
</feature>
<accession>A0A401W7Q7</accession>
<keyword evidence="4" id="KW-1185">Reference proteome</keyword>
<dbReference type="CDD" id="cd00093">
    <property type="entry name" value="HTH_XRE"/>
    <property type="match status" value="1"/>
</dbReference>
<gene>
    <name evidence="3" type="ORF">GKJPGBOP_05024</name>
</gene>
<evidence type="ECO:0000256" key="1">
    <source>
        <dbReference type="SAM" id="MobiDB-lite"/>
    </source>
</evidence>
<evidence type="ECO:0000313" key="3">
    <source>
        <dbReference type="EMBL" id="GCD45301.1"/>
    </source>
</evidence>
<name>A0A401W7Q7_STREY</name>
<proteinExistence type="predicted"/>
<dbReference type="InterPro" id="IPR010982">
    <property type="entry name" value="Lambda_DNA-bd_dom_sf"/>
</dbReference>
<dbReference type="Gene3D" id="1.10.260.40">
    <property type="entry name" value="lambda repressor-like DNA-binding domains"/>
    <property type="match status" value="1"/>
</dbReference>